<proteinExistence type="predicted"/>
<evidence type="ECO:0000256" key="1">
    <source>
        <dbReference type="SAM" id="MobiDB-lite"/>
    </source>
</evidence>
<evidence type="ECO:0000313" key="5">
    <source>
        <dbReference type="Proteomes" id="UP000308197"/>
    </source>
</evidence>
<evidence type="ECO:0000259" key="3">
    <source>
        <dbReference type="Pfam" id="PF20151"/>
    </source>
</evidence>
<feature type="transmembrane region" description="Helical" evidence="2">
    <location>
        <begin position="254"/>
        <end position="271"/>
    </location>
</feature>
<feature type="transmembrane region" description="Helical" evidence="2">
    <location>
        <begin position="119"/>
        <end position="141"/>
    </location>
</feature>
<gene>
    <name evidence="4" type="ORF">K466DRAFT_602263</name>
</gene>
<keyword evidence="2" id="KW-0472">Membrane</keyword>
<feature type="transmembrane region" description="Helical" evidence="2">
    <location>
        <begin position="46"/>
        <end position="69"/>
    </location>
</feature>
<feature type="region of interest" description="Disordered" evidence="1">
    <location>
        <begin position="344"/>
        <end position="366"/>
    </location>
</feature>
<feature type="transmembrane region" description="Helical" evidence="2">
    <location>
        <begin position="175"/>
        <end position="194"/>
    </location>
</feature>
<dbReference type="AlphaFoldDB" id="A0A5C3P5J8"/>
<feature type="compositionally biased region" description="Low complexity" evidence="1">
    <location>
        <begin position="350"/>
        <end position="366"/>
    </location>
</feature>
<keyword evidence="2" id="KW-1133">Transmembrane helix</keyword>
<name>A0A5C3P5J8_9APHY</name>
<feature type="transmembrane region" description="Helical" evidence="2">
    <location>
        <begin position="89"/>
        <end position="107"/>
    </location>
</feature>
<feature type="transmembrane region" description="Helical" evidence="2">
    <location>
        <begin position="15"/>
        <end position="34"/>
    </location>
</feature>
<reference evidence="4 5" key="1">
    <citation type="journal article" date="2019" name="Nat. Ecol. Evol.">
        <title>Megaphylogeny resolves global patterns of mushroom evolution.</title>
        <authorList>
            <person name="Varga T."/>
            <person name="Krizsan K."/>
            <person name="Foldi C."/>
            <person name="Dima B."/>
            <person name="Sanchez-Garcia M."/>
            <person name="Sanchez-Ramirez S."/>
            <person name="Szollosi G.J."/>
            <person name="Szarkandi J.G."/>
            <person name="Papp V."/>
            <person name="Albert L."/>
            <person name="Andreopoulos W."/>
            <person name="Angelini C."/>
            <person name="Antonin V."/>
            <person name="Barry K.W."/>
            <person name="Bougher N.L."/>
            <person name="Buchanan P."/>
            <person name="Buyck B."/>
            <person name="Bense V."/>
            <person name="Catcheside P."/>
            <person name="Chovatia M."/>
            <person name="Cooper J."/>
            <person name="Damon W."/>
            <person name="Desjardin D."/>
            <person name="Finy P."/>
            <person name="Geml J."/>
            <person name="Haridas S."/>
            <person name="Hughes K."/>
            <person name="Justo A."/>
            <person name="Karasinski D."/>
            <person name="Kautmanova I."/>
            <person name="Kiss B."/>
            <person name="Kocsube S."/>
            <person name="Kotiranta H."/>
            <person name="LaButti K.M."/>
            <person name="Lechner B.E."/>
            <person name="Liimatainen K."/>
            <person name="Lipzen A."/>
            <person name="Lukacs Z."/>
            <person name="Mihaltcheva S."/>
            <person name="Morgado L.N."/>
            <person name="Niskanen T."/>
            <person name="Noordeloos M.E."/>
            <person name="Ohm R.A."/>
            <person name="Ortiz-Santana B."/>
            <person name="Ovrebo C."/>
            <person name="Racz N."/>
            <person name="Riley R."/>
            <person name="Savchenko A."/>
            <person name="Shiryaev A."/>
            <person name="Soop K."/>
            <person name="Spirin V."/>
            <person name="Szebenyi C."/>
            <person name="Tomsovsky M."/>
            <person name="Tulloss R.E."/>
            <person name="Uehling J."/>
            <person name="Grigoriev I.V."/>
            <person name="Vagvolgyi C."/>
            <person name="Papp T."/>
            <person name="Martin F.M."/>
            <person name="Miettinen O."/>
            <person name="Hibbett D.S."/>
            <person name="Nagy L.G."/>
        </authorList>
    </citation>
    <scope>NUCLEOTIDE SEQUENCE [LARGE SCALE GENOMIC DNA]</scope>
    <source>
        <strain evidence="4 5">HHB13444</strain>
    </source>
</reference>
<dbReference type="Proteomes" id="UP000308197">
    <property type="component" value="Unassembled WGS sequence"/>
</dbReference>
<dbReference type="Pfam" id="PF20151">
    <property type="entry name" value="DUF6533"/>
    <property type="match status" value="1"/>
</dbReference>
<dbReference type="InterPro" id="IPR045340">
    <property type="entry name" value="DUF6533"/>
</dbReference>
<dbReference type="EMBL" id="ML211339">
    <property type="protein sequence ID" value="TFK84137.1"/>
    <property type="molecule type" value="Genomic_DNA"/>
</dbReference>
<sequence length="366" mass="40553">MSQLIAISPSHSQDIGFGIFIPITFVAWDYLLTFDREVKCFWSGRFTPACVLFFMTRYCSLVFNFLLMASLLVHGVSGADALSSSNCRFVRAIAGVSYFPFIPWAVLSGMRAYALSRSLFLSIVICLLSLVPFAIHFGLFLRGTAGVFVPIPQCADKTSTSIALRTWDLVLCDNVFLTISRAAAILGDFLLVVITARSIWRRPLRERFADLKRVSFARVLLWNGMIYFVVVLVWNAVDLTLALTSIESQDNTDLTVFISPVTVVLISRFLLDLREASQRRVRVYSDTDDTLRLSTHLDSGSSLSAAVVESFGPTILPEDDAREAVREVRGIRLQPLGVMAGRQRARSSASGTRYTITTSETSTLGA</sequence>
<accession>A0A5C3P5J8</accession>
<feature type="domain" description="DUF6533" evidence="3">
    <location>
        <begin position="22"/>
        <end position="62"/>
    </location>
</feature>
<evidence type="ECO:0000313" key="4">
    <source>
        <dbReference type="EMBL" id="TFK84137.1"/>
    </source>
</evidence>
<organism evidence="4 5">
    <name type="scientific">Polyporus arcularius HHB13444</name>
    <dbReference type="NCBI Taxonomy" id="1314778"/>
    <lineage>
        <taxon>Eukaryota</taxon>
        <taxon>Fungi</taxon>
        <taxon>Dikarya</taxon>
        <taxon>Basidiomycota</taxon>
        <taxon>Agaricomycotina</taxon>
        <taxon>Agaricomycetes</taxon>
        <taxon>Polyporales</taxon>
        <taxon>Polyporaceae</taxon>
        <taxon>Polyporus</taxon>
    </lineage>
</organism>
<keyword evidence="2" id="KW-0812">Transmembrane</keyword>
<protein>
    <recommendedName>
        <fullName evidence="3">DUF6533 domain-containing protein</fullName>
    </recommendedName>
</protein>
<dbReference type="InParanoid" id="A0A5C3P5J8"/>
<feature type="transmembrane region" description="Helical" evidence="2">
    <location>
        <begin position="215"/>
        <end position="234"/>
    </location>
</feature>
<keyword evidence="5" id="KW-1185">Reference proteome</keyword>
<evidence type="ECO:0000256" key="2">
    <source>
        <dbReference type="SAM" id="Phobius"/>
    </source>
</evidence>